<name>A0AAW1NCB4_SAPOF</name>
<comment type="caution">
    <text evidence="7">The sequence shown here is derived from an EMBL/GenBank/DDBJ whole genome shotgun (WGS) entry which is preliminary data.</text>
</comment>
<comment type="domain">
    <text evidence="4">The PPC domain mediates interactions between AHL proteins.</text>
</comment>
<comment type="function">
    <text evidence="4">Transcription factor that specifically binds AT-rich DNA sequences related to the nuclear matrix attachment regions (MARs).</text>
</comment>
<dbReference type="EMBL" id="JBDFQZ010000001">
    <property type="protein sequence ID" value="KAK9755515.1"/>
    <property type="molecule type" value="Genomic_DNA"/>
</dbReference>
<keyword evidence="1 4" id="KW-0805">Transcription regulation</keyword>
<dbReference type="PANTHER" id="PTHR31500:SF56">
    <property type="entry name" value="AT-HOOK MOTIF NUCLEAR-LOCALIZED PROTEIN"/>
    <property type="match status" value="1"/>
</dbReference>
<feature type="region of interest" description="Disordered" evidence="5">
    <location>
        <begin position="295"/>
        <end position="324"/>
    </location>
</feature>
<protein>
    <recommendedName>
        <fullName evidence="4">AT-hook motif nuclear-localized protein</fullName>
    </recommendedName>
</protein>
<dbReference type="InterPro" id="IPR005175">
    <property type="entry name" value="PPC_dom"/>
</dbReference>
<dbReference type="SUPFAM" id="SSF117856">
    <property type="entry name" value="AF0104/ALDC/Ptd012-like"/>
    <property type="match status" value="1"/>
</dbReference>
<keyword evidence="8" id="KW-1185">Reference proteome</keyword>
<dbReference type="CDD" id="cd11378">
    <property type="entry name" value="DUF296"/>
    <property type="match status" value="1"/>
</dbReference>
<dbReference type="Gene3D" id="3.30.1330.80">
    <property type="entry name" value="Hypothetical protein, similar to alpha- acetolactate decarboxylase, domain 2"/>
    <property type="match status" value="1"/>
</dbReference>
<reference evidence="7" key="1">
    <citation type="submission" date="2024-03" db="EMBL/GenBank/DDBJ databases">
        <title>WGS assembly of Saponaria officinalis var. Norfolk2.</title>
        <authorList>
            <person name="Jenkins J."/>
            <person name="Shu S."/>
            <person name="Grimwood J."/>
            <person name="Barry K."/>
            <person name="Goodstein D."/>
            <person name="Schmutz J."/>
            <person name="Leebens-Mack J."/>
            <person name="Osbourn A."/>
        </authorList>
    </citation>
    <scope>NUCLEOTIDE SEQUENCE [LARGE SCALE GENOMIC DNA]</scope>
    <source>
        <strain evidence="7">JIC</strain>
    </source>
</reference>
<keyword evidence="2 4" id="KW-0238">DNA-binding</keyword>
<keyword evidence="4" id="KW-0539">Nucleus</keyword>
<keyword evidence="3 4" id="KW-0804">Transcription</keyword>
<dbReference type="Proteomes" id="UP001443914">
    <property type="component" value="Unassembled WGS sequence"/>
</dbReference>
<evidence type="ECO:0000256" key="5">
    <source>
        <dbReference type="SAM" id="MobiDB-lite"/>
    </source>
</evidence>
<dbReference type="GO" id="GO:0003680">
    <property type="term" value="F:minor groove of adenine-thymine-rich DNA binding"/>
    <property type="evidence" value="ECO:0007669"/>
    <property type="project" value="UniProtKB-UniRule"/>
</dbReference>
<evidence type="ECO:0000256" key="1">
    <source>
        <dbReference type="ARBA" id="ARBA00023015"/>
    </source>
</evidence>
<evidence type="ECO:0000256" key="3">
    <source>
        <dbReference type="ARBA" id="ARBA00023163"/>
    </source>
</evidence>
<feature type="domain" description="PPC" evidence="6">
    <location>
        <begin position="132"/>
        <end position="277"/>
    </location>
</feature>
<dbReference type="InterPro" id="IPR039605">
    <property type="entry name" value="AHL"/>
</dbReference>
<dbReference type="GO" id="GO:0005634">
    <property type="term" value="C:nucleus"/>
    <property type="evidence" value="ECO:0007669"/>
    <property type="project" value="UniProtKB-SubCell"/>
</dbReference>
<dbReference type="PANTHER" id="PTHR31500">
    <property type="entry name" value="AT-HOOK MOTIF NUCLEAR-LOCALIZED PROTEIN 9"/>
    <property type="match status" value="1"/>
</dbReference>
<dbReference type="Pfam" id="PF03479">
    <property type="entry name" value="PCC"/>
    <property type="match status" value="1"/>
</dbReference>
<gene>
    <name evidence="7" type="ORF">RND81_01G031200</name>
</gene>
<feature type="compositionally biased region" description="Polar residues" evidence="5">
    <location>
        <begin position="8"/>
        <end position="22"/>
    </location>
</feature>
<comment type="subcellular location">
    <subcellularLocation>
        <location evidence="4">Nucleus</location>
    </subcellularLocation>
</comment>
<evidence type="ECO:0000259" key="6">
    <source>
        <dbReference type="PROSITE" id="PS51742"/>
    </source>
</evidence>
<organism evidence="7 8">
    <name type="scientific">Saponaria officinalis</name>
    <name type="common">Common soapwort</name>
    <name type="synonym">Lychnis saponaria</name>
    <dbReference type="NCBI Taxonomy" id="3572"/>
    <lineage>
        <taxon>Eukaryota</taxon>
        <taxon>Viridiplantae</taxon>
        <taxon>Streptophyta</taxon>
        <taxon>Embryophyta</taxon>
        <taxon>Tracheophyta</taxon>
        <taxon>Spermatophyta</taxon>
        <taxon>Magnoliopsida</taxon>
        <taxon>eudicotyledons</taxon>
        <taxon>Gunneridae</taxon>
        <taxon>Pentapetalae</taxon>
        <taxon>Caryophyllales</taxon>
        <taxon>Caryophyllaceae</taxon>
        <taxon>Caryophylleae</taxon>
        <taxon>Saponaria</taxon>
    </lineage>
</organism>
<accession>A0AAW1NCB4</accession>
<sequence>MEEKESIMSGSPENTESGSPNPISFAGGSGGVMSAPPSEPPLTGAAGGGEGVKKKRGRPRKFDEFGNLSPAYTANAARKAAAKTTLSPPPEFSLTTATTAAVVNTNSTTSFEFSGPKKQQFGTSSMSEIFAETAGVDFTPHVITVHKGEDVAAKIHALANKAPRGICVLSANGTITNVTIRQPGSSGSLLTYEGRFEILSLSGSYTVSEANGITSKTGGLSISLAGPDGRVVGGGVAGWIIAANPIQVVVGSFVPNGYKTQKRKYNRESHTPSTMSGFPNTTPAEIPNSQAMHHYHEAGPPVVSPVPAHSHSEADDSMGSGHNLNVVSSHDTQEWNSGSEPHRLYPDINVCVTGL</sequence>
<feature type="region of interest" description="Disordered" evidence="5">
    <location>
        <begin position="1"/>
        <end position="67"/>
    </location>
</feature>
<proteinExistence type="predicted"/>
<evidence type="ECO:0000256" key="2">
    <source>
        <dbReference type="ARBA" id="ARBA00023125"/>
    </source>
</evidence>
<evidence type="ECO:0000256" key="4">
    <source>
        <dbReference type="RuleBase" id="RU367031"/>
    </source>
</evidence>
<evidence type="ECO:0000313" key="8">
    <source>
        <dbReference type="Proteomes" id="UP001443914"/>
    </source>
</evidence>
<dbReference type="PROSITE" id="PS51742">
    <property type="entry name" value="PPC"/>
    <property type="match status" value="1"/>
</dbReference>
<evidence type="ECO:0000313" key="7">
    <source>
        <dbReference type="EMBL" id="KAK9755515.1"/>
    </source>
</evidence>
<dbReference type="AlphaFoldDB" id="A0AAW1NCB4"/>